<dbReference type="RefSeq" id="WP_249279508.1">
    <property type="nucleotide sequence ID" value="NZ_JACRSS010000001.1"/>
</dbReference>
<dbReference type="Proteomes" id="UP000617951">
    <property type="component" value="Unassembled WGS sequence"/>
</dbReference>
<dbReference type="AlphaFoldDB" id="A0A926DGX2"/>
<proteinExistence type="predicted"/>
<keyword evidence="3" id="KW-1185">Reference proteome</keyword>
<gene>
    <name evidence="2" type="primary">amaP</name>
    <name evidence="2" type="ORF">H8693_01545</name>
</gene>
<evidence type="ECO:0000256" key="1">
    <source>
        <dbReference type="SAM" id="Phobius"/>
    </source>
</evidence>
<feature type="transmembrane region" description="Helical" evidence="1">
    <location>
        <begin position="52"/>
        <end position="73"/>
    </location>
</feature>
<feature type="transmembrane region" description="Helical" evidence="1">
    <location>
        <begin position="9"/>
        <end position="32"/>
    </location>
</feature>
<sequence length="185" mass="20604">MKMGVGTRVVFSIFLLLVIGVCGIIIFAALGGFPEENMMELFRGFTETNFRFIWLGAAAIMLVVAVCLLFFGIRHRETAPETILLHALADGSVSISIGAMQELIGRYLNTVKGIVPQHIEIRPLSERNIRVNLYLTVRPDISIPDLTKQITGEVREYIMKYSGVNASYVEIKVQPMGGNQQPSFR</sequence>
<reference evidence="2" key="1">
    <citation type="submission" date="2020-08" db="EMBL/GenBank/DDBJ databases">
        <title>Genome public.</title>
        <authorList>
            <person name="Liu C."/>
            <person name="Sun Q."/>
        </authorList>
    </citation>
    <scope>NUCLEOTIDE SEQUENCE</scope>
    <source>
        <strain evidence="2">NSJ-63</strain>
    </source>
</reference>
<keyword evidence="1" id="KW-0472">Membrane</keyword>
<evidence type="ECO:0000313" key="3">
    <source>
        <dbReference type="Proteomes" id="UP000617951"/>
    </source>
</evidence>
<accession>A0A926DGX2</accession>
<evidence type="ECO:0000313" key="2">
    <source>
        <dbReference type="EMBL" id="MBC8537612.1"/>
    </source>
</evidence>
<name>A0A926DGX2_9FIRM</name>
<keyword evidence="1" id="KW-0812">Transmembrane</keyword>
<organism evidence="2 3">
    <name type="scientific">Guopingia tenuis</name>
    <dbReference type="NCBI Taxonomy" id="2763656"/>
    <lineage>
        <taxon>Bacteria</taxon>
        <taxon>Bacillati</taxon>
        <taxon>Bacillota</taxon>
        <taxon>Clostridia</taxon>
        <taxon>Christensenellales</taxon>
        <taxon>Christensenellaceae</taxon>
        <taxon>Guopingia</taxon>
    </lineage>
</organism>
<dbReference type="NCBIfam" id="NF033218">
    <property type="entry name" value="anchor_AmaP"/>
    <property type="match status" value="1"/>
</dbReference>
<protein>
    <submittedName>
        <fullName evidence="2">Alkaline shock response membrane anchor protein AmaP</fullName>
    </submittedName>
</protein>
<dbReference type="EMBL" id="JACRSS010000001">
    <property type="protein sequence ID" value="MBC8537612.1"/>
    <property type="molecule type" value="Genomic_DNA"/>
</dbReference>
<keyword evidence="1" id="KW-1133">Transmembrane helix</keyword>
<comment type="caution">
    <text evidence="2">The sequence shown here is derived from an EMBL/GenBank/DDBJ whole genome shotgun (WGS) entry which is preliminary data.</text>
</comment>